<keyword evidence="1" id="KW-0472">Membrane</keyword>
<gene>
    <name evidence="2" type="ORF">LCPAC401_02590</name>
</gene>
<organism evidence="2">
    <name type="scientific">Pithovirus LCPAC401</name>
    <dbReference type="NCBI Taxonomy" id="2506595"/>
    <lineage>
        <taxon>Viruses</taxon>
        <taxon>Pithoviruses</taxon>
    </lineage>
</organism>
<feature type="transmembrane region" description="Helical" evidence="1">
    <location>
        <begin position="6"/>
        <end position="23"/>
    </location>
</feature>
<accession>A0A481ZD73</accession>
<evidence type="ECO:0000313" key="2">
    <source>
        <dbReference type="EMBL" id="QBK92621.1"/>
    </source>
</evidence>
<evidence type="ECO:0008006" key="3">
    <source>
        <dbReference type="Google" id="ProtNLM"/>
    </source>
</evidence>
<proteinExistence type="predicted"/>
<name>A0A481ZD73_9VIRU</name>
<sequence>MFNWNILAFIVYALIYDIVLFLITNKPFNPCSRVPGFIFKFFGWILGRLAVGDKDPLRRLRDVNDEKCLDYPKYQSILHELVPMMNKLKGMKESKDEL</sequence>
<reference evidence="2" key="1">
    <citation type="journal article" date="2019" name="MBio">
        <title>Virus Genomes from Deep Sea Sediments Expand the Ocean Megavirome and Support Independent Origins of Viral Gigantism.</title>
        <authorList>
            <person name="Backstrom D."/>
            <person name="Yutin N."/>
            <person name="Jorgensen S.L."/>
            <person name="Dharamshi J."/>
            <person name="Homa F."/>
            <person name="Zaremba-Niedwiedzka K."/>
            <person name="Spang A."/>
            <person name="Wolf Y.I."/>
            <person name="Koonin E.V."/>
            <person name="Ettema T.J."/>
        </authorList>
    </citation>
    <scope>NUCLEOTIDE SEQUENCE</scope>
</reference>
<keyword evidence="1" id="KW-0812">Transmembrane</keyword>
<evidence type="ECO:0000256" key="1">
    <source>
        <dbReference type="SAM" id="Phobius"/>
    </source>
</evidence>
<protein>
    <recommendedName>
        <fullName evidence="3">Transmembrane protein</fullName>
    </recommendedName>
</protein>
<dbReference type="EMBL" id="MK500579">
    <property type="protein sequence ID" value="QBK92621.1"/>
    <property type="molecule type" value="Genomic_DNA"/>
</dbReference>
<keyword evidence="1" id="KW-1133">Transmembrane helix</keyword>